<dbReference type="EnsemblMetazoa" id="CLYHEMT018468.1">
    <property type="protein sequence ID" value="CLYHEMP018468.1"/>
    <property type="gene ID" value="CLYHEMG018468"/>
</dbReference>
<dbReference type="AlphaFoldDB" id="A0A7M5X5V9"/>
<feature type="repeat" description="WD" evidence="4">
    <location>
        <begin position="135"/>
        <end position="175"/>
    </location>
</feature>
<evidence type="ECO:0000313" key="7">
    <source>
        <dbReference type="Proteomes" id="UP000594262"/>
    </source>
</evidence>
<dbReference type="GO" id="GO:0080008">
    <property type="term" value="C:Cul4-RING E3 ubiquitin ligase complex"/>
    <property type="evidence" value="ECO:0007669"/>
    <property type="project" value="TreeGrafter"/>
</dbReference>
<dbReference type="Proteomes" id="UP000594262">
    <property type="component" value="Unplaced"/>
</dbReference>
<dbReference type="InterPro" id="IPR036322">
    <property type="entry name" value="WD40_repeat_dom_sf"/>
</dbReference>
<reference evidence="6" key="1">
    <citation type="submission" date="2021-01" db="UniProtKB">
        <authorList>
            <consortium name="EnsemblMetazoa"/>
        </authorList>
    </citation>
    <scope>IDENTIFICATION</scope>
</reference>
<feature type="repeat" description="WD" evidence="4">
    <location>
        <begin position="177"/>
        <end position="211"/>
    </location>
</feature>
<dbReference type="GeneID" id="136803100"/>
<evidence type="ECO:0000256" key="3">
    <source>
        <dbReference type="ARBA" id="ARBA00022737"/>
    </source>
</evidence>
<dbReference type="PROSITE" id="PS50294">
    <property type="entry name" value="WD_REPEATS_REGION"/>
    <property type="match status" value="2"/>
</dbReference>
<dbReference type="Gene3D" id="2.130.10.10">
    <property type="entry name" value="YVTN repeat-like/Quinoprotein amine dehydrogenase"/>
    <property type="match status" value="2"/>
</dbReference>
<keyword evidence="7" id="KW-1185">Reference proteome</keyword>
<dbReference type="PANTHER" id="PTHR14588:SF2">
    <property type="entry name" value="DDB1- AND CUL4-ASSOCIATED FACTOR 10"/>
    <property type="match status" value="1"/>
</dbReference>
<comment type="similarity">
    <text evidence="1">Belongs to the WD repeat DCAF10 family.</text>
</comment>
<accession>A0A7M5X5V9</accession>
<dbReference type="PROSITE" id="PS00678">
    <property type="entry name" value="WD_REPEATS_1"/>
    <property type="match status" value="1"/>
</dbReference>
<feature type="region of interest" description="Disordered" evidence="5">
    <location>
        <begin position="1"/>
        <end position="35"/>
    </location>
</feature>
<proteinExistence type="inferred from homology"/>
<dbReference type="SUPFAM" id="SSF50978">
    <property type="entry name" value="WD40 repeat-like"/>
    <property type="match status" value="1"/>
</dbReference>
<dbReference type="PROSITE" id="PS50082">
    <property type="entry name" value="WD_REPEATS_2"/>
    <property type="match status" value="2"/>
</dbReference>
<organism evidence="6 7">
    <name type="scientific">Clytia hemisphaerica</name>
    <dbReference type="NCBI Taxonomy" id="252671"/>
    <lineage>
        <taxon>Eukaryota</taxon>
        <taxon>Metazoa</taxon>
        <taxon>Cnidaria</taxon>
        <taxon>Hydrozoa</taxon>
        <taxon>Hydroidolina</taxon>
        <taxon>Leptothecata</taxon>
        <taxon>Obeliida</taxon>
        <taxon>Clytiidae</taxon>
        <taxon>Clytia</taxon>
    </lineage>
</organism>
<name>A0A7M5X5V9_9CNID</name>
<evidence type="ECO:0000313" key="6">
    <source>
        <dbReference type="EnsemblMetazoa" id="CLYHEMP018468.1"/>
    </source>
</evidence>
<dbReference type="InterPro" id="IPR039085">
    <property type="entry name" value="DCA10"/>
</dbReference>
<dbReference type="InterPro" id="IPR019775">
    <property type="entry name" value="WD40_repeat_CS"/>
</dbReference>
<dbReference type="InterPro" id="IPR001680">
    <property type="entry name" value="WD40_rpt"/>
</dbReference>
<dbReference type="PANTHER" id="PTHR14588">
    <property type="entry name" value="DDB1- AND CUL4-ASSOCIATED FACTOR 10"/>
    <property type="match status" value="1"/>
</dbReference>
<dbReference type="Pfam" id="PF00400">
    <property type="entry name" value="WD40"/>
    <property type="match status" value="4"/>
</dbReference>
<evidence type="ECO:0000256" key="5">
    <source>
        <dbReference type="SAM" id="MobiDB-lite"/>
    </source>
</evidence>
<dbReference type="InterPro" id="IPR015943">
    <property type="entry name" value="WD40/YVTN_repeat-like_dom_sf"/>
</dbReference>
<keyword evidence="2 4" id="KW-0853">WD repeat</keyword>
<evidence type="ECO:0000256" key="2">
    <source>
        <dbReference type="ARBA" id="ARBA00022574"/>
    </source>
</evidence>
<dbReference type="SMART" id="SM00320">
    <property type="entry name" value="WD40"/>
    <property type="match status" value="4"/>
</dbReference>
<dbReference type="OrthoDB" id="20669at2759"/>
<evidence type="ECO:0000256" key="4">
    <source>
        <dbReference type="PROSITE-ProRule" id="PRU00221"/>
    </source>
</evidence>
<evidence type="ECO:0000256" key="1">
    <source>
        <dbReference type="ARBA" id="ARBA00005903"/>
    </source>
</evidence>
<sequence>MADEKAEKSKKCKKHKLENDENPGLENVQKKQRKGISESGFSGKVSFFKEVNKREIGYRICPISLSYRKKIESSFDWFLPIDSVKGTISTRKITGHGAVFNLEFSPDDKYLVAACEMHSAMLFDPHSQKKVGDIMHAHTDSVNCVTFLDIRTFATCSDDKTISLWDIRNTKKDLMTLKGHKNWVKSINFFPESKQLISSAFDDTVRVWDINKFRKNKPVKGKKIMNIPYLTRTKISVDKFGKPKLIAATTTGVLFVVHNLCLKTLMLDTCLSMRDLHSANFNENDFAELNQNNINMGEENRIEFIPTFAPDTVPWCIASVQVHPKIDSILSRYTTRGQDNDEWTTVHTLKEENSSKDDGFYELESYIEESNLNSDYIKELCYNNDGRLVCSPFGNGVRILSCYKDDFSNKQSLKEIKYITGHRNTVLTTKFATHLNMFASGCLDGQVSFYKPKF</sequence>
<protein>
    <submittedName>
        <fullName evidence="6">Uncharacterized protein</fullName>
    </submittedName>
</protein>
<dbReference type="RefSeq" id="XP_066915952.1">
    <property type="nucleotide sequence ID" value="XM_067059851.1"/>
</dbReference>
<keyword evidence="3" id="KW-0677">Repeat</keyword>